<dbReference type="GO" id="GO:0004497">
    <property type="term" value="F:monooxygenase activity"/>
    <property type="evidence" value="ECO:0007669"/>
    <property type="project" value="UniProtKB-KW"/>
</dbReference>
<dbReference type="RefSeq" id="WP_259311275.1">
    <property type="nucleotide sequence ID" value="NZ_CP087164.1"/>
</dbReference>
<comment type="catalytic activity">
    <reaction evidence="4">
        <text>propane + NADH + O2 + H(+) = propan-2-ol + NAD(+) + H2O</text>
        <dbReference type="Rhea" id="RHEA:49992"/>
        <dbReference type="ChEBI" id="CHEBI:15377"/>
        <dbReference type="ChEBI" id="CHEBI:15378"/>
        <dbReference type="ChEBI" id="CHEBI:15379"/>
        <dbReference type="ChEBI" id="CHEBI:17824"/>
        <dbReference type="ChEBI" id="CHEBI:32879"/>
        <dbReference type="ChEBI" id="CHEBI:57540"/>
        <dbReference type="ChEBI" id="CHEBI:57945"/>
        <dbReference type="EC" id="1.14.13.227"/>
    </reaction>
</comment>
<dbReference type="InterPro" id="IPR012348">
    <property type="entry name" value="RNR-like"/>
</dbReference>
<evidence type="ECO:0000256" key="3">
    <source>
        <dbReference type="ARBA" id="ARBA00023033"/>
    </source>
</evidence>
<evidence type="ECO:0000256" key="2">
    <source>
        <dbReference type="ARBA" id="ARBA00023002"/>
    </source>
</evidence>
<accession>A0A9E6XZA3</accession>
<protein>
    <recommendedName>
        <fullName evidence="1">propane 2-monooxygenase</fullName>
        <ecNumber evidence="1">1.14.13.227</ecNumber>
    </recommendedName>
</protein>
<proteinExistence type="predicted"/>
<organism evidence="5 6">
    <name type="scientific">Capillimicrobium parvum</name>
    <dbReference type="NCBI Taxonomy" id="2884022"/>
    <lineage>
        <taxon>Bacteria</taxon>
        <taxon>Bacillati</taxon>
        <taxon>Actinomycetota</taxon>
        <taxon>Thermoleophilia</taxon>
        <taxon>Solirubrobacterales</taxon>
        <taxon>Capillimicrobiaceae</taxon>
        <taxon>Capillimicrobium</taxon>
    </lineage>
</organism>
<evidence type="ECO:0000313" key="5">
    <source>
        <dbReference type="EMBL" id="UGS37220.1"/>
    </source>
</evidence>
<reference evidence="5" key="1">
    <citation type="journal article" date="2022" name="Int. J. Syst. Evol. Microbiol.">
        <title>Pseudomonas aegrilactucae sp. nov. and Pseudomonas morbosilactucae sp. nov., pathogens causing bacterial rot of lettuce in Japan.</title>
        <authorList>
            <person name="Sawada H."/>
            <person name="Fujikawa T."/>
            <person name="Satou M."/>
        </authorList>
    </citation>
    <scope>NUCLEOTIDE SEQUENCE</scope>
    <source>
        <strain evidence="5">0166_1</strain>
    </source>
</reference>
<dbReference type="Pfam" id="PF02332">
    <property type="entry name" value="Phenol_Hydrox"/>
    <property type="match status" value="1"/>
</dbReference>
<dbReference type="EC" id="1.14.13.227" evidence="1"/>
<dbReference type="SUPFAM" id="SSF47240">
    <property type="entry name" value="Ferritin-like"/>
    <property type="match status" value="1"/>
</dbReference>
<evidence type="ECO:0000256" key="4">
    <source>
        <dbReference type="ARBA" id="ARBA00048941"/>
    </source>
</evidence>
<dbReference type="Proteomes" id="UP001162834">
    <property type="component" value="Chromosome"/>
</dbReference>
<dbReference type="EMBL" id="CP087164">
    <property type="protein sequence ID" value="UGS37220.1"/>
    <property type="molecule type" value="Genomic_DNA"/>
</dbReference>
<keyword evidence="3" id="KW-0503">Monooxygenase</keyword>
<keyword evidence="6" id="KW-1185">Reference proteome</keyword>
<name>A0A9E6XZA3_9ACTN</name>
<dbReference type="Gene3D" id="1.10.620.20">
    <property type="entry name" value="Ribonucleotide Reductase, subunit A"/>
    <property type="match status" value="1"/>
</dbReference>
<keyword evidence="2 5" id="KW-0560">Oxidoreductase</keyword>
<dbReference type="AlphaFoldDB" id="A0A9E6XZA3"/>
<gene>
    <name evidence="5" type="primary">tmoA</name>
    <name evidence="5" type="ORF">DSM104329_03635</name>
</gene>
<dbReference type="InterPro" id="IPR003430">
    <property type="entry name" value="Phenol_Hydrox"/>
</dbReference>
<dbReference type="InterPro" id="IPR009078">
    <property type="entry name" value="Ferritin-like_SF"/>
</dbReference>
<evidence type="ECO:0000256" key="1">
    <source>
        <dbReference type="ARBA" id="ARBA00012710"/>
    </source>
</evidence>
<dbReference type="KEGG" id="sbae:DSM104329_03635"/>
<evidence type="ECO:0000313" key="6">
    <source>
        <dbReference type="Proteomes" id="UP001162834"/>
    </source>
</evidence>
<sequence>MPRLRRSDWYDIARDMNWTLKYVTHDEAFPPALVGPMGDTSPTTWWSWDEPYKLSYREYVYNQVDKDAGVAAVGAAIARSHLFDQLDEGWKGAIKAHFGAVTVSEGQSTLAESRMGRFGLAAAWRNMALFGALDEMRHVQIQLRVAHSLLDKDQQFDWAHKAYHTGNWAIIAAQSHNDELFMARDVISTAIQLTFTFETGFTNLQFIGMAADAMEMGDVEFGALISSIQTDEARHAQQGEPTLKLLLETGQKELAQNLIDVSFWRAWHLFATLTGPSMDYWTPLEHRTMSFKEFMEEWIIRQFMDQLEDIGLEKPWYWEQFLDELDWYHHSEHAGIWYFRNTVWWHPDAGVSDAEREWLEGKYPGWEKKFGKLWDTIGENVRADKVDASFGKTLPILCNTCHLPVFKIPGTTSHCDPRQSVHGDRRYSFCSEPCQWIFDQNLERYAGTKTLIDRLIMGDIQPPTIEGILEYMGITPDIAGDDAARYRWATDREPALPTGAIAA</sequence>